<evidence type="ECO:0000256" key="1">
    <source>
        <dbReference type="SAM" id="Phobius"/>
    </source>
</evidence>
<evidence type="ECO:0000313" key="2">
    <source>
        <dbReference type="EMBL" id="CAL5986008.1"/>
    </source>
</evidence>
<dbReference type="Proteomes" id="UP001642409">
    <property type="component" value="Unassembled WGS sequence"/>
</dbReference>
<sequence length="115" mass="13041">MELHSSPTLIAPSGASSLLNQTSFTSIIFVIINHRFYLFLANCPLNIYFVKQALIVFLGLCIVTYIFHFCSFGTSLFIRGLILGRAIHICIQCSSRERWFWPQLQTGAVQNKVLL</sequence>
<feature type="transmembrane region" description="Helical" evidence="1">
    <location>
        <begin position="54"/>
        <end position="78"/>
    </location>
</feature>
<keyword evidence="1" id="KW-0472">Membrane</keyword>
<keyword evidence="1" id="KW-0812">Transmembrane</keyword>
<reference evidence="2 3" key="1">
    <citation type="submission" date="2024-07" db="EMBL/GenBank/DDBJ databases">
        <authorList>
            <person name="Akdeniz Z."/>
        </authorList>
    </citation>
    <scope>NUCLEOTIDE SEQUENCE [LARGE SCALE GENOMIC DNA]</scope>
</reference>
<keyword evidence="1" id="KW-1133">Transmembrane helix</keyword>
<protein>
    <submittedName>
        <fullName evidence="2">Hypothetical_protein</fullName>
    </submittedName>
</protein>
<keyword evidence="3" id="KW-1185">Reference proteome</keyword>
<gene>
    <name evidence="2" type="ORF">HINF_LOCUS9209</name>
</gene>
<organism evidence="2 3">
    <name type="scientific">Hexamita inflata</name>
    <dbReference type="NCBI Taxonomy" id="28002"/>
    <lineage>
        <taxon>Eukaryota</taxon>
        <taxon>Metamonada</taxon>
        <taxon>Diplomonadida</taxon>
        <taxon>Hexamitidae</taxon>
        <taxon>Hexamitinae</taxon>
        <taxon>Hexamita</taxon>
    </lineage>
</organism>
<accession>A0ABP1HC93</accession>
<comment type="caution">
    <text evidence="2">The sequence shown here is derived from an EMBL/GenBank/DDBJ whole genome shotgun (WGS) entry which is preliminary data.</text>
</comment>
<dbReference type="EMBL" id="CAXDID020000019">
    <property type="protein sequence ID" value="CAL5986008.1"/>
    <property type="molecule type" value="Genomic_DNA"/>
</dbReference>
<proteinExistence type="predicted"/>
<evidence type="ECO:0000313" key="3">
    <source>
        <dbReference type="Proteomes" id="UP001642409"/>
    </source>
</evidence>
<name>A0ABP1HC93_9EUKA</name>